<proteinExistence type="predicted"/>
<evidence type="ECO:0008006" key="4">
    <source>
        <dbReference type="Google" id="ProtNLM"/>
    </source>
</evidence>
<gene>
    <name evidence="2" type="ORF">GOP47_0018641</name>
</gene>
<evidence type="ECO:0000256" key="1">
    <source>
        <dbReference type="SAM" id="SignalP"/>
    </source>
</evidence>
<keyword evidence="1" id="KW-0732">Signal</keyword>
<feature type="signal peptide" evidence="1">
    <location>
        <begin position="1"/>
        <end position="19"/>
    </location>
</feature>
<accession>A0A9D4UE37</accession>
<sequence>MRCCFWVCLLRHIYFGVLSVPFCPSTGCCACGRPFGVLRLDEQSPGFCSLRGTDENMEFKRSASSLNDTHILGGVKGLRSSGAPLVSVWGCGRLNGIDVLCLEELAQRSLEAPLISSHYVFSSTKLVADHTSKTCRHSLPVPDLHPFYKTSPCLH</sequence>
<name>A0A9D4UE37_ADICA</name>
<keyword evidence="3" id="KW-1185">Reference proteome</keyword>
<protein>
    <recommendedName>
        <fullName evidence="4">Secreted protein</fullName>
    </recommendedName>
</protein>
<evidence type="ECO:0000313" key="3">
    <source>
        <dbReference type="Proteomes" id="UP000886520"/>
    </source>
</evidence>
<evidence type="ECO:0000313" key="2">
    <source>
        <dbReference type="EMBL" id="KAI5066017.1"/>
    </source>
</evidence>
<organism evidence="2 3">
    <name type="scientific">Adiantum capillus-veneris</name>
    <name type="common">Maidenhair fern</name>
    <dbReference type="NCBI Taxonomy" id="13818"/>
    <lineage>
        <taxon>Eukaryota</taxon>
        <taxon>Viridiplantae</taxon>
        <taxon>Streptophyta</taxon>
        <taxon>Embryophyta</taxon>
        <taxon>Tracheophyta</taxon>
        <taxon>Polypodiopsida</taxon>
        <taxon>Polypodiidae</taxon>
        <taxon>Polypodiales</taxon>
        <taxon>Pteridineae</taxon>
        <taxon>Pteridaceae</taxon>
        <taxon>Vittarioideae</taxon>
        <taxon>Adiantum</taxon>
    </lineage>
</organism>
<dbReference type="Proteomes" id="UP000886520">
    <property type="component" value="Chromosome 18"/>
</dbReference>
<comment type="caution">
    <text evidence="2">The sequence shown here is derived from an EMBL/GenBank/DDBJ whole genome shotgun (WGS) entry which is preliminary data.</text>
</comment>
<feature type="chain" id="PRO_5038932582" description="Secreted protein" evidence="1">
    <location>
        <begin position="20"/>
        <end position="155"/>
    </location>
</feature>
<reference evidence="2" key="1">
    <citation type="submission" date="2021-01" db="EMBL/GenBank/DDBJ databases">
        <title>Adiantum capillus-veneris genome.</title>
        <authorList>
            <person name="Fang Y."/>
            <person name="Liao Q."/>
        </authorList>
    </citation>
    <scope>NUCLEOTIDE SEQUENCE</scope>
    <source>
        <strain evidence="2">H3</strain>
        <tissue evidence="2">Leaf</tissue>
    </source>
</reference>
<dbReference type="EMBL" id="JABFUD020000018">
    <property type="protein sequence ID" value="KAI5066017.1"/>
    <property type="molecule type" value="Genomic_DNA"/>
</dbReference>
<dbReference type="AlphaFoldDB" id="A0A9D4UE37"/>